<reference evidence="1" key="1">
    <citation type="journal article" date="2014" name="Genome Announc.">
        <title>Draft Genome Sequence of Lactobacillus oryzae Strain SG293T.</title>
        <authorList>
            <person name="Tanizawa Y."/>
            <person name="Fujisawa T."/>
            <person name="Mochizuki T."/>
            <person name="Kaminuma E."/>
            <person name="Nakamura Y."/>
            <person name="Tohno M."/>
        </authorList>
    </citation>
    <scope>NUCLEOTIDE SEQUENCE [LARGE SCALE GENOMIC DNA]</scope>
    <source>
        <strain evidence="1">SG293</strain>
    </source>
</reference>
<dbReference type="Pfam" id="PF05164">
    <property type="entry name" value="ZapA"/>
    <property type="match status" value="1"/>
</dbReference>
<gene>
    <name evidence="1" type="ORF">LOSG293_170330</name>
</gene>
<dbReference type="SUPFAM" id="SSF102829">
    <property type="entry name" value="Cell division protein ZapA-like"/>
    <property type="match status" value="1"/>
</dbReference>
<dbReference type="AlphaFoldDB" id="A0A081BJ13"/>
<accession>A0A081BJ13</accession>
<name>A0A081BJ13_9LACO</name>
<dbReference type="EMBL" id="BBJM01000017">
    <property type="protein sequence ID" value="GAK48031.1"/>
    <property type="molecule type" value="Genomic_DNA"/>
</dbReference>
<dbReference type="InterPro" id="IPR036192">
    <property type="entry name" value="Cell_div_ZapA-like_sf"/>
</dbReference>
<dbReference type="OrthoDB" id="2139724at2"/>
<proteinExistence type="predicted"/>
<dbReference type="InterPro" id="IPR007838">
    <property type="entry name" value="Cell_div_ZapA-like"/>
</dbReference>
<organism evidence="1 2">
    <name type="scientific">Secundilactobacillus oryzae JCM 18671</name>
    <dbReference type="NCBI Taxonomy" id="1291743"/>
    <lineage>
        <taxon>Bacteria</taxon>
        <taxon>Bacillati</taxon>
        <taxon>Bacillota</taxon>
        <taxon>Bacilli</taxon>
        <taxon>Lactobacillales</taxon>
        <taxon>Lactobacillaceae</taxon>
        <taxon>Secundilactobacillus</taxon>
    </lineage>
</organism>
<keyword evidence="2" id="KW-1185">Reference proteome</keyword>
<dbReference type="RefSeq" id="WP_034528046.1">
    <property type="nucleotide sequence ID" value="NZ_BBAZ01000016.1"/>
</dbReference>
<dbReference type="Proteomes" id="UP000028700">
    <property type="component" value="Unassembled WGS sequence"/>
</dbReference>
<dbReference type="eggNOG" id="COG3027">
    <property type="taxonomic scope" value="Bacteria"/>
</dbReference>
<dbReference type="InterPro" id="IPR053712">
    <property type="entry name" value="Bac_CellDiv_Activator"/>
</dbReference>
<dbReference type="Gene3D" id="6.10.250.790">
    <property type="match status" value="1"/>
</dbReference>
<comment type="caution">
    <text evidence="1">The sequence shown here is derived from an EMBL/GenBank/DDBJ whole genome shotgun (WGS) entry which is preliminary data.</text>
</comment>
<evidence type="ECO:0000313" key="1">
    <source>
        <dbReference type="EMBL" id="GAK48031.1"/>
    </source>
</evidence>
<dbReference type="STRING" id="1291743.LOSG293_170330"/>
<protein>
    <submittedName>
        <fullName evidence="1">Stimulator of FtsZ polymerization and component of cell-division Z-ring</fullName>
    </submittedName>
</protein>
<sequence length="83" mass="9294">MADDKRRFKAVIGGKTYTIVGSRSEAHMQAVTEQMNRELSQLNELAPRMSKEDAAILLAFNAISDQLIATQKLNELKSNNENQ</sequence>
<evidence type="ECO:0000313" key="2">
    <source>
        <dbReference type="Proteomes" id="UP000028700"/>
    </source>
</evidence>